<evidence type="ECO:0000256" key="5">
    <source>
        <dbReference type="ARBA" id="ARBA00023136"/>
    </source>
</evidence>
<feature type="transmembrane region" description="Helical" evidence="6">
    <location>
        <begin position="43"/>
        <end position="65"/>
    </location>
</feature>
<evidence type="ECO:0000256" key="4">
    <source>
        <dbReference type="ARBA" id="ARBA00022989"/>
    </source>
</evidence>
<gene>
    <name evidence="8" type="ORF">UFOPK3444_00053</name>
</gene>
<proteinExistence type="predicted"/>
<dbReference type="Pfam" id="PF00582">
    <property type="entry name" value="Usp"/>
    <property type="match status" value="1"/>
</dbReference>
<dbReference type="Gene3D" id="1.20.1740.10">
    <property type="entry name" value="Amino acid/polyamine transporter I"/>
    <property type="match status" value="1"/>
</dbReference>
<dbReference type="GO" id="GO:0022857">
    <property type="term" value="F:transmembrane transporter activity"/>
    <property type="evidence" value="ECO:0007669"/>
    <property type="project" value="InterPro"/>
</dbReference>
<accession>A0A6J7CK27</accession>
<dbReference type="Pfam" id="PF13520">
    <property type="entry name" value="AA_permease_2"/>
    <property type="match status" value="1"/>
</dbReference>
<dbReference type="Gene3D" id="3.40.50.620">
    <property type="entry name" value="HUPs"/>
    <property type="match status" value="1"/>
</dbReference>
<dbReference type="SUPFAM" id="SSF52402">
    <property type="entry name" value="Adenine nucleotide alpha hydrolases-like"/>
    <property type="match status" value="1"/>
</dbReference>
<evidence type="ECO:0000259" key="7">
    <source>
        <dbReference type="Pfam" id="PF00582"/>
    </source>
</evidence>
<evidence type="ECO:0000256" key="1">
    <source>
        <dbReference type="ARBA" id="ARBA00004651"/>
    </source>
</evidence>
<protein>
    <submittedName>
        <fullName evidence="8">Unannotated protein</fullName>
    </submittedName>
</protein>
<reference evidence="8" key="1">
    <citation type="submission" date="2020-05" db="EMBL/GenBank/DDBJ databases">
        <authorList>
            <person name="Chiriac C."/>
            <person name="Salcher M."/>
            <person name="Ghai R."/>
            <person name="Kavagutti S V."/>
        </authorList>
    </citation>
    <scope>NUCLEOTIDE SEQUENCE</scope>
</reference>
<organism evidence="8">
    <name type="scientific">freshwater metagenome</name>
    <dbReference type="NCBI Taxonomy" id="449393"/>
    <lineage>
        <taxon>unclassified sequences</taxon>
        <taxon>metagenomes</taxon>
        <taxon>ecological metagenomes</taxon>
    </lineage>
</organism>
<feature type="transmembrane region" description="Helical" evidence="6">
    <location>
        <begin position="407"/>
        <end position="429"/>
    </location>
</feature>
<dbReference type="InterPro" id="IPR050367">
    <property type="entry name" value="APC_superfamily"/>
</dbReference>
<keyword evidence="2" id="KW-1003">Cell membrane</keyword>
<sequence length="652" mass="67274">MTGRDEVQAQRVGPLGLFSLVYTTSAAALYFALGLIADKALGLTPLVFLAGGLFLGLAAMSYTEGALGHPEPGGSSSLARHAFNELVSFAAGWAVVLDFLVVMALAATTAAGYLGTIWAPLGHGWGRALTAGLVVLYAVVANIRGANPSATRNRIVIAVADIGVQAVVLAVGLVFLIGNAGLITKGVDLGVSPTWANLVYALTLVTVAFTGLEAAASLAPEFRMDGRGVKRMLVGGVGVIVVLHVGIACVALAAVPVQGGATALGSEWLNAPLVGVAQGLSAGALGDILAKVVAISGFIGLTAAVRSAMLGLSRLSYSLARHRQIPRVVARVSSRFGTPWLIIILSGLAATGLAAPGNIKMLAGLYAFGAMLAITIAHLSVIKLRWTGVMSPGSWRMPLSVGMASRSVPIPAAVGATASAAAFIAVLVLHPAARVVGSAWLAGGVLLYIVYRLLTGNSILGAVEVSERALTYSDEAASYGSILVPILGTDLDDDIVQTAGRLAGSRHDDLEENGAVIEAIWFHEIPLALPLDASISREQTELALTALRHAKAVGEEYQGVTVSTAQVRVRKLGDGIVREAKRRGVDVIILSAEEPTRAARTAPAGIGRQVGLGEMTRFVLRKAACRVLVTVPSTNLEGTRSRDDEDEAGEAE</sequence>
<feature type="transmembrane region" description="Helical" evidence="6">
    <location>
        <begin position="361"/>
        <end position="386"/>
    </location>
</feature>
<evidence type="ECO:0000256" key="2">
    <source>
        <dbReference type="ARBA" id="ARBA00022475"/>
    </source>
</evidence>
<dbReference type="PANTHER" id="PTHR42770:SF11">
    <property type="entry name" value="INNER MEMBRANE TRANSPORT PROTEIN YBAT"/>
    <property type="match status" value="1"/>
</dbReference>
<evidence type="ECO:0000313" key="8">
    <source>
        <dbReference type="EMBL" id="CAB4858762.1"/>
    </source>
</evidence>
<dbReference type="PANTHER" id="PTHR42770">
    <property type="entry name" value="AMINO ACID TRANSPORTER-RELATED"/>
    <property type="match status" value="1"/>
</dbReference>
<dbReference type="CDD" id="cd00293">
    <property type="entry name" value="USP-like"/>
    <property type="match status" value="1"/>
</dbReference>
<evidence type="ECO:0000256" key="3">
    <source>
        <dbReference type="ARBA" id="ARBA00022692"/>
    </source>
</evidence>
<feature type="transmembrane region" description="Helical" evidence="6">
    <location>
        <begin position="12"/>
        <end position="37"/>
    </location>
</feature>
<feature type="transmembrane region" description="Helical" evidence="6">
    <location>
        <begin position="155"/>
        <end position="178"/>
    </location>
</feature>
<keyword evidence="3 6" id="KW-0812">Transmembrane</keyword>
<feature type="transmembrane region" description="Helical" evidence="6">
    <location>
        <begin position="86"/>
        <end position="113"/>
    </location>
</feature>
<name>A0A6J7CK27_9ZZZZ</name>
<dbReference type="EMBL" id="CAFBLU010000001">
    <property type="protein sequence ID" value="CAB4858762.1"/>
    <property type="molecule type" value="Genomic_DNA"/>
</dbReference>
<feature type="transmembrane region" description="Helical" evidence="6">
    <location>
        <begin position="125"/>
        <end position="143"/>
    </location>
</feature>
<feature type="transmembrane region" description="Helical" evidence="6">
    <location>
        <begin position="232"/>
        <end position="255"/>
    </location>
</feature>
<evidence type="ECO:0000256" key="6">
    <source>
        <dbReference type="SAM" id="Phobius"/>
    </source>
</evidence>
<feature type="transmembrane region" description="Helical" evidence="6">
    <location>
        <begin position="336"/>
        <end position="355"/>
    </location>
</feature>
<keyword evidence="5 6" id="KW-0472">Membrane</keyword>
<feature type="transmembrane region" description="Helical" evidence="6">
    <location>
        <begin position="198"/>
        <end position="220"/>
    </location>
</feature>
<comment type="subcellular location">
    <subcellularLocation>
        <location evidence="1">Cell membrane</location>
        <topology evidence="1">Multi-pass membrane protein</topology>
    </subcellularLocation>
</comment>
<feature type="transmembrane region" description="Helical" evidence="6">
    <location>
        <begin position="288"/>
        <end position="315"/>
    </location>
</feature>
<dbReference type="AlphaFoldDB" id="A0A6J7CK27"/>
<feature type="transmembrane region" description="Helical" evidence="6">
    <location>
        <begin position="435"/>
        <end position="454"/>
    </location>
</feature>
<dbReference type="InterPro" id="IPR002293">
    <property type="entry name" value="AA/rel_permease1"/>
</dbReference>
<dbReference type="GO" id="GO:0005886">
    <property type="term" value="C:plasma membrane"/>
    <property type="evidence" value="ECO:0007669"/>
    <property type="project" value="UniProtKB-SubCell"/>
</dbReference>
<dbReference type="InterPro" id="IPR006016">
    <property type="entry name" value="UspA"/>
</dbReference>
<feature type="domain" description="UspA" evidence="7">
    <location>
        <begin position="479"/>
        <end position="629"/>
    </location>
</feature>
<keyword evidence="4 6" id="KW-1133">Transmembrane helix</keyword>
<dbReference type="InterPro" id="IPR014729">
    <property type="entry name" value="Rossmann-like_a/b/a_fold"/>
</dbReference>